<feature type="compositionally biased region" description="Basic and acidic residues" evidence="1">
    <location>
        <begin position="98"/>
        <end position="108"/>
    </location>
</feature>
<feature type="region of interest" description="Disordered" evidence="1">
    <location>
        <begin position="94"/>
        <end position="126"/>
    </location>
</feature>
<keyword evidence="3" id="KW-1185">Reference proteome</keyword>
<accession>A0A7K0CJM9</accession>
<evidence type="ECO:0000313" key="2">
    <source>
        <dbReference type="EMBL" id="MQY13695.1"/>
    </source>
</evidence>
<dbReference type="AlphaFoldDB" id="A0A7K0CJM9"/>
<gene>
    <name evidence="2" type="ORF">SRB5_38450</name>
</gene>
<organism evidence="2 3">
    <name type="scientific">Streptomyces smaragdinus</name>
    <dbReference type="NCBI Taxonomy" id="2585196"/>
    <lineage>
        <taxon>Bacteria</taxon>
        <taxon>Bacillati</taxon>
        <taxon>Actinomycetota</taxon>
        <taxon>Actinomycetes</taxon>
        <taxon>Kitasatosporales</taxon>
        <taxon>Streptomycetaceae</taxon>
        <taxon>Streptomyces</taxon>
    </lineage>
</organism>
<protein>
    <submittedName>
        <fullName evidence="2">Uncharacterized protein</fullName>
    </submittedName>
</protein>
<dbReference type="Proteomes" id="UP000466345">
    <property type="component" value="Unassembled WGS sequence"/>
</dbReference>
<comment type="caution">
    <text evidence="2">The sequence shown here is derived from an EMBL/GenBank/DDBJ whole genome shotgun (WGS) entry which is preliminary data.</text>
</comment>
<dbReference type="EMBL" id="WEGJ01000014">
    <property type="protein sequence ID" value="MQY13695.1"/>
    <property type="molecule type" value="Genomic_DNA"/>
</dbReference>
<sequence length="126" mass="14416">MMAHVNDYDFPEDLLQAKREWFAVERQLDELPLCPWTDADGVTYRDGRGWTPELARQEAVLRKRFRELSIQISIHPYWETLTEGVVAARMALRAAARRPREEPGKDPETGDDPGCRVTELPAGVLP</sequence>
<evidence type="ECO:0000256" key="1">
    <source>
        <dbReference type="SAM" id="MobiDB-lite"/>
    </source>
</evidence>
<evidence type="ECO:0000313" key="3">
    <source>
        <dbReference type="Proteomes" id="UP000466345"/>
    </source>
</evidence>
<reference evidence="2 3" key="1">
    <citation type="submission" date="2019-10" db="EMBL/GenBank/DDBJ databases">
        <title>Streptomyces smaragdinus sp. nov. and Streptomyces fabii sp. nov., isolated from the gut of fungus growing-termite Macrotermes natalensis.</title>
        <authorList>
            <person name="Schwitalla J."/>
            <person name="Benndorf R."/>
            <person name="Martin K."/>
            <person name="De Beer W."/>
            <person name="Kaster A.-K."/>
            <person name="Vollmers J."/>
            <person name="Poulsen M."/>
            <person name="Beemelmanns C."/>
        </authorList>
    </citation>
    <scope>NUCLEOTIDE SEQUENCE [LARGE SCALE GENOMIC DNA]</scope>
    <source>
        <strain evidence="2 3">RB5</strain>
    </source>
</reference>
<proteinExistence type="predicted"/>
<name>A0A7K0CJM9_9ACTN</name>